<sequence>MLPLNWSKIISKSDDLLLFCFFMLLGGNRRSRDFPFFDHKTYSIHRFLT</sequence>
<evidence type="ECO:0000313" key="1">
    <source>
        <dbReference type="Ensembl" id="ENSCINP00000031636.1"/>
    </source>
</evidence>
<proteinExistence type="predicted"/>
<evidence type="ECO:0000313" key="2">
    <source>
        <dbReference type="Proteomes" id="UP000008144"/>
    </source>
</evidence>
<dbReference type="InParanoid" id="H2XPQ2"/>
<dbReference type="Ensembl" id="ENSCINT00000032974.1">
    <property type="protein sequence ID" value="ENSCINP00000031636.1"/>
    <property type="gene ID" value="ENSCING00000024861.1"/>
</dbReference>
<reference evidence="1" key="3">
    <citation type="submission" date="2025-09" db="UniProtKB">
        <authorList>
            <consortium name="Ensembl"/>
        </authorList>
    </citation>
    <scope>IDENTIFICATION</scope>
</reference>
<reference evidence="2" key="1">
    <citation type="journal article" date="2002" name="Science">
        <title>The draft genome of Ciona intestinalis: insights into chordate and vertebrate origins.</title>
        <authorList>
            <person name="Dehal P."/>
            <person name="Satou Y."/>
            <person name="Campbell R.K."/>
            <person name="Chapman J."/>
            <person name="Degnan B."/>
            <person name="De Tomaso A."/>
            <person name="Davidson B."/>
            <person name="Di Gregorio A."/>
            <person name="Gelpke M."/>
            <person name="Goodstein D.M."/>
            <person name="Harafuji N."/>
            <person name="Hastings K.E."/>
            <person name="Ho I."/>
            <person name="Hotta K."/>
            <person name="Huang W."/>
            <person name="Kawashima T."/>
            <person name="Lemaire P."/>
            <person name="Martinez D."/>
            <person name="Meinertzhagen I.A."/>
            <person name="Necula S."/>
            <person name="Nonaka M."/>
            <person name="Putnam N."/>
            <person name="Rash S."/>
            <person name="Saiga H."/>
            <person name="Satake M."/>
            <person name="Terry A."/>
            <person name="Yamada L."/>
            <person name="Wang H.G."/>
            <person name="Awazu S."/>
            <person name="Azumi K."/>
            <person name="Boore J."/>
            <person name="Branno M."/>
            <person name="Chin-Bow S."/>
            <person name="DeSantis R."/>
            <person name="Doyle S."/>
            <person name="Francino P."/>
            <person name="Keys D.N."/>
            <person name="Haga S."/>
            <person name="Hayashi H."/>
            <person name="Hino K."/>
            <person name="Imai K.S."/>
            <person name="Inaba K."/>
            <person name="Kano S."/>
            <person name="Kobayashi K."/>
            <person name="Kobayashi M."/>
            <person name="Lee B.I."/>
            <person name="Makabe K.W."/>
            <person name="Manohar C."/>
            <person name="Matassi G."/>
            <person name="Medina M."/>
            <person name="Mochizuki Y."/>
            <person name="Mount S."/>
            <person name="Morishita T."/>
            <person name="Miura S."/>
            <person name="Nakayama A."/>
            <person name="Nishizaka S."/>
            <person name="Nomoto H."/>
            <person name="Ohta F."/>
            <person name="Oishi K."/>
            <person name="Rigoutsos I."/>
            <person name="Sano M."/>
            <person name="Sasaki A."/>
            <person name="Sasakura Y."/>
            <person name="Shoguchi E."/>
            <person name="Shin-i T."/>
            <person name="Spagnuolo A."/>
            <person name="Stainier D."/>
            <person name="Suzuki M.M."/>
            <person name="Tassy O."/>
            <person name="Takatori N."/>
            <person name="Tokuoka M."/>
            <person name="Yagi K."/>
            <person name="Yoshizaki F."/>
            <person name="Wada S."/>
            <person name="Zhang C."/>
            <person name="Hyatt P.D."/>
            <person name="Larimer F."/>
            <person name="Detter C."/>
            <person name="Doggett N."/>
            <person name="Glavina T."/>
            <person name="Hawkins T."/>
            <person name="Richardson P."/>
            <person name="Lucas S."/>
            <person name="Kohara Y."/>
            <person name="Levine M."/>
            <person name="Satoh N."/>
            <person name="Rokhsar D.S."/>
        </authorList>
    </citation>
    <scope>NUCLEOTIDE SEQUENCE [LARGE SCALE GENOMIC DNA]</scope>
</reference>
<keyword evidence="2" id="KW-1185">Reference proteome</keyword>
<accession>H2XPQ2</accession>
<dbReference type="HOGENOM" id="CLU_3142543_0_0_1"/>
<dbReference type="Proteomes" id="UP000008144">
    <property type="component" value="Unassembled WGS sequence"/>
</dbReference>
<reference evidence="1" key="2">
    <citation type="submission" date="2025-08" db="UniProtKB">
        <authorList>
            <consortium name="Ensembl"/>
        </authorList>
    </citation>
    <scope>IDENTIFICATION</scope>
</reference>
<organism evidence="1 2">
    <name type="scientific">Ciona intestinalis</name>
    <name type="common">Transparent sea squirt</name>
    <name type="synonym">Ascidia intestinalis</name>
    <dbReference type="NCBI Taxonomy" id="7719"/>
    <lineage>
        <taxon>Eukaryota</taxon>
        <taxon>Metazoa</taxon>
        <taxon>Chordata</taxon>
        <taxon>Tunicata</taxon>
        <taxon>Ascidiacea</taxon>
        <taxon>Phlebobranchia</taxon>
        <taxon>Cionidae</taxon>
        <taxon>Ciona</taxon>
    </lineage>
</organism>
<name>H2XPQ2_CIOIN</name>
<protein>
    <submittedName>
        <fullName evidence="1">Uncharacterized protein</fullName>
    </submittedName>
</protein>
<dbReference type="AlphaFoldDB" id="H2XPQ2"/>